<keyword evidence="1" id="KW-1133">Transmembrane helix</keyword>
<gene>
    <name evidence="2" type="ORF">ETSY2_01430</name>
</gene>
<evidence type="ECO:0000313" key="3">
    <source>
        <dbReference type="Proteomes" id="UP000019140"/>
    </source>
</evidence>
<feature type="transmembrane region" description="Helical" evidence="1">
    <location>
        <begin position="21"/>
        <end position="45"/>
    </location>
</feature>
<dbReference type="Proteomes" id="UP000019140">
    <property type="component" value="Unassembled WGS sequence"/>
</dbReference>
<evidence type="ECO:0000256" key="1">
    <source>
        <dbReference type="SAM" id="Phobius"/>
    </source>
</evidence>
<comment type="caution">
    <text evidence="2">The sequence shown here is derived from an EMBL/GenBank/DDBJ whole genome shotgun (WGS) entry which is preliminary data.</text>
</comment>
<dbReference type="EMBL" id="AZHX01000058">
    <property type="protein sequence ID" value="ETX09103.1"/>
    <property type="molecule type" value="Genomic_DNA"/>
</dbReference>
<organism evidence="2 3">
    <name type="scientific">Candidatus Entotheonella gemina</name>
    <dbReference type="NCBI Taxonomy" id="1429439"/>
    <lineage>
        <taxon>Bacteria</taxon>
        <taxon>Pseudomonadati</taxon>
        <taxon>Nitrospinota/Tectimicrobiota group</taxon>
        <taxon>Candidatus Tectimicrobiota</taxon>
        <taxon>Candidatus Entotheonellia</taxon>
        <taxon>Candidatus Entotheonellales</taxon>
        <taxon>Candidatus Entotheonellaceae</taxon>
        <taxon>Candidatus Entotheonella</taxon>
    </lineage>
</organism>
<proteinExistence type="predicted"/>
<dbReference type="AlphaFoldDB" id="W4MFW6"/>
<sequence length="76" mass="8774">MRIVLLNSADEHEKPYWWEPLVEFAVHMFWGTGIFVIIFVAVLGPHYLLKWGTSLDLGQFVIAGLTFTKLFVFCVD</sequence>
<accession>W4MFW6</accession>
<protein>
    <submittedName>
        <fullName evidence="2">Uncharacterized protein</fullName>
    </submittedName>
</protein>
<keyword evidence="1" id="KW-0812">Transmembrane</keyword>
<dbReference type="HOGENOM" id="CLU_2647759_0_0_7"/>
<evidence type="ECO:0000313" key="2">
    <source>
        <dbReference type="EMBL" id="ETX09103.1"/>
    </source>
</evidence>
<keyword evidence="3" id="KW-1185">Reference proteome</keyword>
<keyword evidence="1" id="KW-0472">Membrane</keyword>
<feature type="transmembrane region" description="Helical" evidence="1">
    <location>
        <begin position="57"/>
        <end position="75"/>
    </location>
</feature>
<name>W4MFW6_9BACT</name>
<reference evidence="2 3" key="1">
    <citation type="journal article" date="2014" name="Nature">
        <title>An environmental bacterial taxon with a large and distinct metabolic repertoire.</title>
        <authorList>
            <person name="Wilson M.C."/>
            <person name="Mori T."/>
            <person name="Ruckert C."/>
            <person name="Uria A.R."/>
            <person name="Helf M.J."/>
            <person name="Takada K."/>
            <person name="Gernert C."/>
            <person name="Steffens U.A."/>
            <person name="Heycke N."/>
            <person name="Schmitt S."/>
            <person name="Rinke C."/>
            <person name="Helfrich E.J."/>
            <person name="Brachmann A.O."/>
            <person name="Gurgui C."/>
            <person name="Wakimoto T."/>
            <person name="Kracht M."/>
            <person name="Crusemann M."/>
            <person name="Hentschel U."/>
            <person name="Abe I."/>
            <person name="Matsunaga S."/>
            <person name="Kalinowski J."/>
            <person name="Takeyama H."/>
            <person name="Piel J."/>
        </authorList>
    </citation>
    <scope>NUCLEOTIDE SEQUENCE [LARGE SCALE GENOMIC DNA]</scope>
    <source>
        <strain evidence="3">TSY2</strain>
    </source>
</reference>